<feature type="binding site" evidence="7">
    <location>
        <position position="42"/>
    </location>
    <ligand>
        <name>substrate</name>
    </ligand>
</feature>
<feature type="binding site" evidence="7">
    <location>
        <position position="317"/>
    </location>
    <ligand>
        <name>substrate</name>
    </ligand>
</feature>
<sequence>MSKIIQAFNSSNRNYTPIWFMRQAGRYLPEYQMLRKTTNSFFELCYDPIKAAEVTLQPIARFDFDAAIIFSDILVLPDSLGINIRFINNLGPTAEKIPNLLDLQKLKIQNTKISKVYEAIDIVRKKLDKQKSLIGFCGGPWTVLTYILGYNSRKTPKFQEIKSNNKHKLIVDSINILTKHTIDHLANQILAGADIVQIFDSWAGILPYQEFSEYVIKPTSNIVKTLKENFPNIKIIGFPKGAGKLYHKYTKETNVDGISCDYDLPLDEMLKLQKDVLVQGNLNPNTILSENSKIIEESVIKIMDTLSNNRFIFNLGHGILPETPIKNVELIVKLVKNYHSSE</sequence>
<dbReference type="InterPro" id="IPR000257">
    <property type="entry name" value="Uroporphyrinogen_deCOase"/>
</dbReference>
<feature type="binding site" evidence="7">
    <location>
        <position position="146"/>
    </location>
    <ligand>
        <name>substrate</name>
    </ligand>
</feature>
<dbReference type="GO" id="GO:0005829">
    <property type="term" value="C:cytosol"/>
    <property type="evidence" value="ECO:0007669"/>
    <property type="project" value="TreeGrafter"/>
</dbReference>
<dbReference type="Gene3D" id="3.20.20.210">
    <property type="match status" value="1"/>
</dbReference>
<dbReference type="PATRIC" id="fig|1359175.3.peg.1521"/>
<comment type="function">
    <text evidence="7">Catalyzes the decarboxylation of four acetate groups of uroporphyrinogen-III to yield coproporphyrinogen-III.</text>
</comment>
<dbReference type="NCBIfam" id="TIGR01464">
    <property type="entry name" value="hemE"/>
    <property type="match status" value="1"/>
</dbReference>
<gene>
    <name evidence="7 11" type="primary">hemE</name>
    <name evidence="11" type="ORF">OTSTA716_0799</name>
</gene>
<evidence type="ECO:0000256" key="4">
    <source>
        <dbReference type="ARBA" id="ARBA00022793"/>
    </source>
</evidence>
<proteinExistence type="inferred from homology"/>
<evidence type="ECO:0000256" key="8">
    <source>
        <dbReference type="RuleBase" id="RU000554"/>
    </source>
</evidence>
<keyword evidence="6 7" id="KW-0627">Porphyrin biosynthesis</keyword>
<comment type="catalytic activity">
    <reaction evidence="7 8">
        <text>uroporphyrinogen III + 4 H(+) = coproporphyrinogen III + 4 CO2</text>
        <dbReference type="Rhea" id="RHEA:19865"/>
        <dbReference type="ChEBI" id="CHEBI:15378"/>
        <dbReference type="ChEBI" id="CHEBI:16526"/>
        <dbReference type="ChEBI" id="CHEBI:57308"/>
        <dbReference type="ChEBI" id="CHEBI:57309"/>
        <dbReference type="EC" id="4.1.1.37"/>
    </reaction>
</comment>
<dbReference type="SUPFAM" id="SSF51726">
    <property type="entry name" value="UROD/MetE-like"/>
    <property type="match status" value="1"/>
</dbReference>
<dbReference type="PANTHER" id="PTHR21091">
    <property type="entry name" value="METHYLTETRAHYDROFOLATE:HOMOCYSTEINE METHYLTRANSFERASE RELATED"/>
    <property type="match status" value="1"/>
</dbReference>
<protein>
    <recommendedName>
        <fullName evidence="3 7">Uroporphyrinogen decarboxylase</fullName>
        <shortName evidence="7">UPD</shortName>
        <shortName evidence="7">URO-D</shortName>
        <ecNumber evidence="3 7">4.1.1.37</ecNumber>
    </recommendedName>
</protein>
<dbReference type="GO" id="GO:0006782">
    <property type="term" value="P:protoporphyrinogen IX biosynthetic process"/>
    <property type="evidence" value="ECO:0007669"/>
    <property type="project" value="UniProtKB-UniRule"/>
</dbReference>
<evidence type="ECO:0000256" key="3">
    <source>
        <dbReference type="ARBA" id="ARBA00012288"/>
    </source>
</evidence>
<dbReference type="EMBL" id="LAOA01000022">
    <property type="protein sequence ID" value="KJV76398.1"/>
    <property type="molecule type" value="Genomic_DNA"/>
</dbReference>
<comment type="subunit">
    <text evidence="7">Homodimer.</text>
</comment>
<dbReference type="InterPro" id="IPR038071">
    <property type="entry name" value="UROD/MetE-like_sf"/>
</dbReference>
<evidence type="ECO:0000313" key="12">
    <source>
        <dbReference type="Proteomes" id="UP000033671"/>
    </source>
</evidence>
<comment type="caution">
    <text evidence="11">The sequence shown here is derived from an EMBL/GenBank/DDBJ whole genome shotgun (WGS) entry which is preliminary data.</text>
</comment>
<feature type="binding site" evidence="7">
    <location>
        <position position="72"/>
    </location>
    <ligand>
        <name>substrate</name>
    </ligand>
</feature>
<evidence type="ECO:0000313" key="11">
    <source>
        <dbReference type="EMBL" id="KJV76398.1"/>
    </source>
</evidence>
<dbReference type="HAMAP" id="MF_00218">
    <property type="entry name" value="URO_D"/>
    <property type="match status" value="1"/>
</dbReference>
<dbReference type="PROSITE" id="PS00906">
    <property type="entry name" value="UROD_1"/>
    <property type="match status" value="1"/>
</dbReference>
<evidence type="ECO:0000256" key="9">
    <source>
        <dbReference type="RuleBase" id="RU004169"/>
    </source>
</evidence>
<feature type="binding site" evidence="7">
    <location>
        <position position="201"/>
    </location>
    <ligand>
        <name>substrate</name>
    </ligand>
</feature>
<dbReference type="PANTHER" id="PTHR21091:SF169">
    <property type="entry name" value="UROPORPHYRINOGEN DECARBOXYLASE"/>
    <property type="match status" value="1"/>
</dbReference>
<comment type="similarity">
    <text evidence="2 7 9">Belongs to the uroporphyrinogen decarboxylase family.</text>
</comment>
<dbReference type="Proteomes" id="UP000033671">
    <property type="component" value="Unassembled WGS sequence"/>
</dbReference>
<organism evidence="11 12">
    <name type="scientific">Orientia tsutsugamushi str. TA716</name>
    <dbReference type="NCBI Taxonomy" id="1359175"/>
    <lineage>
        <taxon>Bacteria</taxon>
        <taxon>Pseudomonadati</taxon>
        <taxon>Pseudomonadota</taxon>
        <taxon>Alphaproteobacteria</taxon>
        <taxon>Rickettsiales</taxon>
        <taxon>Rickettsiaceae</taxon>
        <taxon>Rickettsieae</taxon>
        <taxon>Orientia</taxon>
    </lineage>
</organism>
<feature type="site" description="Transition state stabilizer" evidence="7">
    <location>
        <position position="72"/>
    </location>
</feature>
<keyword evidence="5 7" id="KW-0456">Lyase</keyword>
<feature type="binding site" evidence="7">
    <location>
        <begin position="22"/>
        <end position="26"/>
    </location>
    <ligand>
        <name>substrate</name>
    </ligand>
</feature>
<accession>A0A0F3P7X5</accession>
<keyword evidence="7" id="KW-0963">Cytoplasm</keyword>
<dbReference type="AlphaFoldDB" id="A0A0F3P7X5"/>
<dbReference type="InterPro" id="IPR006361">
    <property type="entry name" value="Uroporphyrinogen_deCO2ase_HemE"/>
</dbReference>
<comment type="pathway">
    <text evidence="1 7 8">Porphyrin-containing compound metabolism; protoporphyrin-IX biosynthesis; coproporphyrinogen-III from 5-aminolevulinate: step 4/4.</text>
</comment>
<evidence type="ECO:0000256" key="1">
    <source>
        <dbReference type="ARBA" id="ARBA00004804"/>
    </source>
</evidence>
<dbReference type="RefSeq" id="WP_045916946.1">
    <property type="nucleotide sequence ID" value="NZ_LAOA01000022.1"/>
</dbReference>
<name>A0A0F3P7X5_ORITS</name>
<evidence type="ECO:0000256" key="7">
    <source>
        <dbReference type="HAMAP-Rule" id="MF_00218"/>
    </source>
</evidence>
<feature type="domain" description="Uroporphyrinogen decarboxylase (URO-D)" evidence="10">
    <location>
        <begin position="17"/>
        <end position="26"/>
    </location>
</feature>
<evidence type="ECO:0000256" key="6">
    <source>
        <dbReference type="ARBA" id="ARBA00023244"/>
    </source>
</evidence>
<reference evidence="11 12" key="1">
    <citation type="submission" date="2015-01" db="EMBL/GenBank/DDBJ databases">
        <title>Genome Sequencing of Rickettsiales.</title>
        <authorList>
            <person name="Daugherty S.C."/>
            <person name="Su Q."/>
            <person name="Abolude K."/>
            <person name="Beier-Sexton M."/>
            <person name="Carlyon J.A."/>
            <person name="Carter R."/>
            <person name="Day N.P."/>
            <person name="Dumler S.J."/>
            <person name="Dyachenko V."/>
            <person name="Godinez A."/>
            <person name="Kurtti T.J."/>
            <person name="Lichay M."/>
            <person name="Mullins K.E."/>
            <person name="Ott S."/>
            <person name="Pappas-Brown V."/>
            <person name="Paris D.H."/>
            <person name="Patel P."/>
            <person name="Richards A.L."/>
            <person name="Sadzewicz L."/>
            <person name="Sears K."/>
            <person name="Seidman D."/>
            <person name="Sengamalay N."/>
            <person name="Stenos J."/>
            <person name="Tallon L.J."/>
            <person name="Vincent G."/>
            <person name="Fraser C.M."/>
            <person name="Munderloh U."/>
            <person name="Dunning-Hotopp J.C."/>
        </authorList>
    </citation>
    <scope>NUCLEOTIDE SEQUENCE [LARGE SCALE GENOMIC DNA]</scope>
    <source>
        <strain evidence="11 12">TA716</strain>
    </source>
</reference>
<dbReference type="Pfam" id="PF01208">
    <property type="entry name" value="URO-D"/>
    <property type="match status" value="1"/>
</dbReference>
<dbReference type="GO" id="GO:0004853">
    <property type="term" value="F:uroporphyrinogen decarboxylase activity"/>
    <property type="evidence" value="ECO:0007669"/>
    <property type="project" value="UniProtKB-UniRule"/>
</dbReference>
<dbReference type="CDD" id="cd00717">
    <property type="entry name" value="URO-D"/>
    <property type="match status" value="1"/>
</dbReference>
<dbReference type="UniPathway" id="UPA00251">
    <property type="reaction ID" value="UER00321"/>
</dbReference>
<comment type="subcellular location">
    <subcellularLocation>
        <location evidence="7">Cytoplasm</location>
    </subcellularLocation>
</comment>
<keyword evidence="4 7" id="KW-0210">Decarboxylase</keyword>
<evidence type="ECO:0000256" key="5">
    <source>
        <dbReference type="ARBA" id="ARBA00023239"/>
    </source>
</evidence>
<evidence type="ECO:0000259" key="10">
    <source>
        <dbReference type="PROSITE" id="PS00906"/>
    </source>
</evidence>
<dbReference type="EC" id="4.1.1.37" evidence="3 7"/>
<evidence type="ECO:0000256" key="2">
    <source>
        <dbReference type="ARBA" id="ARBA00009935"/>
    </source>
</evidence>